<accession>A0A5N5VA62</accession>
<dbReference type="PRINTS" id="PR00455">
    <property type="entry name" value="HTHTETR"/>
</dbReference>
<dbReference type="GO" id="GO:0003700">
    <property type="term" value="F:DNA-binding transcription factor activity"/>
    <property type="evidence" value="ECO:0007669"/>
    <property type="project" value="TreeGrafter"/>
</dbReference>
<evidence type="ECO:0000256" key="1">
    <source>
        <dbReference type="ARBA" id="ARBA00023125"/>
    </source>
</evidence>
<evidence type="ECO:0000259" key="4">
    <source>
        <dbReference type="PROSITE" id="PS50977"/>
    </source>
</evidence>
<dbReference type="PANTHER" id="PTHR30055">
    <property type="entry name" value="HTH-TYPE TRANSCRIPTIONAL REGULATOR RUTR"/>
    <property type="match status" value="1"/>
</dbReference>
<feature type="DNA-binding region" description="H-T-H motif" evidence="2">
    <location>
        <begin position="46"/>
        <end position="65"/>
    </location>
</feature>
<dbReference type="Pfam" id="PF00440">
    <property type="entry name" value="TetR_N"/>
    <property type="match status" value="1"/>
</dbReference>
<proteinExistence type="predicted"/>
<feature type="region of interest" description="Disordered" evidence="3">
    <location>
        <begin position="1"/>
        <end position="24"/>
    </location>
</feature>
<dbReference type="PROSITE" id="PS50977">
    <property type="entry name" value="HTH_TETR_2"/>
    <property type="match status" value="1"/>
</dbReference>
<organism evidence="5 6">
    <name type="scientific">Mycolicibacterium phlei DSM 43239 = CCUG 21000</name>
    <dbReference type="NCBI Taxonomy" id="1226750"/>
    <lineage>
        <taxon>Bacteria</taxon>
        <taxon>Bacillati</taxon>
        <taxon>Actinomycetota</taxon>
        <taxon>Actinomycetes</taxon>
        <taxon>Mycobacteriales</taxon>
        <taxon>Mycobacteriaceae</taxon>
        <taxon>Mycolicibacterium</taxon>
    </lineage>
</organism>
<protein>
    <submittedName>
        <fullName evidence="5">TetR family transcriptional regulator</fullName>
    </submittedName>
</protein>
<dbReference type="SUPFAM" id="SSF46689">
    <property type="entry name" value="Homeodomain-like"/>
    <property type="match status" value="1"/>
</dbReference>
<dbReference type="Proteomes" id="UP000325690">
    <property type="component" value="Unassembled WGS sequence"/>
</dbReference>
<evidence type="ECO:0000256" key="3">
    <source>
        <dbReference type="SAM" id="MobiDB-lite"/>
    </source>
</evidence>
<dbReference type="InterPro" id="IPR036271">
    <property type="entry name" value="Tet_transcr_reg_TetR-rel_C_sf"/>
</dbReference>
<dbReference type="InterPro" id="IPR050109">
    <property type="entry name" value="HTH-type_TetR-like_transc_reg"/>
</dbReference>
<name>A0A5N5VA62_MYCPH</name>
<evidence type="ECO:0000313" key="5">
    <source>
        <dbReference type="EMBL" id="KAB7757530.1"/>
    </source>
</evidence>
<evidence type="ECO:0000313" key="6">
    <source>
        <dbReference type="Proteomes" id="UP000325690"/>
    </source>
</evidence>
<feature type="domain" description="HTH tetR-type" evidence="4">
    <location>
        <begin position="23"/>
        <end position="83"/>
    </location>
</feature>
<dbReference type="EMBL" id="ANBP01000007">
    <property type="protein sequence ID" value="KAB7757530.1"/>
    <property type="molecule type" value="Genomic_DNA"/>
</dbReference>
<reference evidence="5 6" key="1">
    <citation type="submission" date="2012-10" db="EMBL/GenBank/DDBJ databases">
        <title>The draft sequence of the Mycobacterium pheli genome.</title>
        <authorList>
            <person name="Pettersson B.M.F."/>
            <person name="Das S."/>
            <person name="Dasgupta S."/>
            <person name="Bhattacharya A."/>
            <person name="Kirsebom L.A."/>
        </authorList>
    </citation>
    <scope>NUCLEOTIDE SEQUENCE [LARGE SCALE GENOMIC DNA]</scope>
    <source>
        <strain evidence="5 6">CCUG 21000</strain>
    </source>
</reference>
<dbReference type="InterPro" id="IPR001647">
    <property type="entry name" value="HTH_TetR"/>
</dbReference>
<keyword evidence="6" id="KW-1185">Reference proteome</keyword>
<evidence type="ECO:0000256" key="2">
    <source>
        <dbReference type="PROSITE-ProRule" id="PRU00335"/>
    </source>
</evidence>
<dbReference type="Gene3D" id="1.10.357.10">
    <property type="entry name" value="Tetracycline Repressor, domain 2"/>
    <property type="match status" value="1"/>
</dbReference>
<dbReference type="SUPFAM" id="SSF48498">
    <property type="entry name" value="Tetracyclin repressor-like, C-terminal domain"/>
    <property type="match status" value="1"/>
</dbReference>
<gene>
    <name evidence="5" type="ORF">MPHL21000_07020</name>
</gene>
<dbReference type="PANTHER" id="PTHR30055:SF226">
    <property type="entry name" value="HTH-TYPE TRANSCRIPTIONAL REGULATOR PKSA"/>
    <property type="match status" value="1"/>
</dbReference>
<keyword evidence="1 2" id="KW-0238">DNA-binding</keyword>
<sequence>MASRTQPATSGRGRGRPVGSDSAETRATILRAARTVIIERGYEAATFQAIAARAGFSRPTMHYYFSTKEEIYESLQQEAYALVADSIAAAKREETLLTQLGAFISTAQRLDFSDGSMMRFIVSSRLEQHRHPRLRATTTPVSDAVAEFYTWMVDDAIRRGEIPADADASAVANMLFAMFWGMGLFAGFVHGPQNTSGIAKQLNVLLRRGLLNPQPEAVEAAASDPEPLAFGA</sequence>
<dbReference type="GO" id="GO:0000976">
    <property type="term" value="F:transcription cis-regulatory region binding"/>
    <property type="evidence" value="ECO:0007669"/>
    <property type="project" value="TreeGrafter"/>
</dbReference>
<dbReference type="InterPro" id="IPR009057">
    <property type="entry name" value="Homeodomain-like_sf"/>
</dbReference>
<dbReference type="AlphaFoldDB" id="A0A5N5VA62"/>
<comment type="caution">
    <text evidence="5">The sequence shown here is derived from an EMBL/GenBank/DDBJ whole genome shotgun (WGS) entry which is preliminary data.</text>
</comment>